<name>A0A1T4PTH7_9GAMM</name>
<gene>
    <name evidence="1" type="ORF">BTE48_09200</name>
</gene>
<dbReference type="OrthoDB" id="6120712at2"/>
<organism evidence="1 2">
    <name type="scientific">Oceanospirillum multiglobuliferum</name>
    <dbReference type="NCBI Taxonomy" id="64969"/>
    <lineage>
        <taxon>Bacteria</taxon>
        <taxon>Pseudomonadati</taxon>
        <taxon>Pseudomonadota</taxon>
        <taxon>Gammaproteobacteria</taxon>
        <taxon>Oceanospirillales</taxon>
        <taxon>Oceanospirillaceae</taxon>
        <taxon>Oceanospirillum</taxon>
    </lineage>
</organism>
<keyword evidence="2" id="KW-1185">Reference proteome</keyword>
<dbReference type="RefSeq" id="WP_078745211.1">
    <property type="nucleotide sequence ID" value="NZ_FUXG01000009.1"/>
</dbReference>
<comment type="caution">
    <text evidence="1">The sequence shown here is derived from an EMBL/GenBank/DDBJ whole genome shotgun (WGS) entry which is preliminary data.</text>
</comment>
<accession>A0A1T4PTH7</accession>
<protein>
    <submittedName>
        <fullName evidence="1">Uncharacterized protein</fullName>
    </submittedName>
</protein>
<dbReference type="AlphaFoldDB" id="A0A1T4PTH7"/>
<dbReference type="EMBL" id="MTSM01000010">
    <property type="protein sequence ID" value="OPX55332.1"/>
    <property type="molecule type" value="Genomic_DNA"/>
</dbReference>
<reference evidence="1 2" key="1">
    <citation type="submission" date="2017-01" db="EMBL/GenBank/DDBJ databases">
        <title>Genome Sequencing of a Marine Spirillum, Oceanospirillum multiglobuliferum ATCC 33336, from Japan.</title>
        <authorList>
            <person name="Carney J.G."/>
            <person name="Trachtenberg A.M."/>
            <person name="Rheaume B.A."/>
            <person name="Linnane J.D."/>
            <person name="Pitts N.L."/>
            <person name="Mykles D.L."/>
            <person name="Maclea K.S."/>
        </authorList>
    </citation>
    <scope>NUCLEOTIDE SEQUENCE [LARGE SCALE GENOMIC DNA]</scope>
    <source>
        <strain evidence="1 2">ATCC 33336</strain>
    </source>
</reference>
<evidence type="ECO:0000313" key="1">
    <source>
        <dbReference type="EMBL" id="OPX55332.1"/>
    </source>
</evidence>
<sequence length="81" mass="9418">MAKKKSSASVELLDRLARWQRERLTEDAIFLADEMPNVLSDVALIKASFFALREKVALLEEDVEGYKHRQVLLDFDDEQKH</sequence>
<proteinExistence type="predicted"/>
<evidence type="ECO:0000313" key="2">
    <source>
        <dbReference type="Proteomes" id="UP000191418"/>
    </source>
</evidence>
<dbReference type="Proteomes" id="UP000191418">
    <property type="component" value="Unassembled WGS sequence"/>
</dbReference>
<dbReference type="STRING" id="64969.SAMN02745127_01611"/>